<dbReference type="AlphaFoldDB" id="A0A484N279"/>
<evidence type="ECO:0000313" key="2">
    <source>
        <dbReference type="Proteomes" id="UP000595140"/>
    </source>
</evidence>
<name>A0A484N279_9ASTE</name>
<evidence type="ECO:0008006" key="3">
    <source>
        <dbReference type="Google" id="ProtNLM"/>
    </source>
</evidence>
<reference evidence="1 2" key="1">
    <citation type="submission" date="2018-04" db="EMBL/GenBank/DDBJ databases">
        <authorList>
            <person name="Vogel A."/>
        </authorList>
    </citation>
    <scope>NUCLEOTIDE SEQUENCE [LARGE SCALE GENOMIC DNA]</scope>
</reference>
<proteinExistence type="predicted"/>
<accession>A0A484N279</accession>
<protein>
    <recommendedName>
        <fullName evidence="3">BZIP domain-containing protein</fullName>
    </recommendedName>
</protein>
<gene>
    <name evidence="1" type="ORF">CCAM_LOCUS37181</name>
</gene>
<dbReference type="Proteomes" id="UP000595140">
    <property type="component" value="Unassembled WGS sequence"/>
</dbReference>
<organism evidence="1 2">
    <name type="scientific">Cuscuta campestris</name>
    <dbReference type="NCBI Taxonomy" id="132261"/>
    <lineage>
        <taxon>Eukaryota</taxon>
        <taxon>Viridiplantae</taxon>
        <taxon>Streptophyta</taxon>
        <taxon>Embryophyta</taxon>
        <taxon>Tracheophyta</taxon>
        <taxon>Spermatophyta</taxon>
        <taxon>Magnoliopsida</taxon>
        <taxon>eudicotyledons</taxon>
        <taxon>Gunneridae</taxon>
        <taxon>Pentapetalae</taxon>
        <taxon>asterids</taxon>
        <taxon>lamiids</taxon>
        <taxon>Solanales</taxon>
        <taxon>Convolvulaceae</taxon>
        <taxon>Cuscuteae</taxon>
        <taxon>Cuscuta</taxon>
        <taxon>Cuscuta subgen. Grammica</taxon>
        <taxon>Cuscuta sect. Cleistogrammica</taxon>
    </lineage>
</organism>
<dbReference type="EMBL" id="OOIL02005599">
    <property type="protein sequence ID" value="VFQ95405.1"/>
    <property type="molecule type" value="Genomic_DNA"/>
</dbReference>
<keyword evidence="2" id="KW-1185">Reference proteome</keyword>
<sequence length="199" mass="22088">MAISFPSCSLMLGGDQAGSSQRAFSERPHSPPVVTYEVATEGRSTRFNIPTLSLSLGDMQLETLVTLPAQDRARICAGSEDDLNNIVLLKPSQTAKLLWMKRGRRRKIRRESCRRKSLASRELEEEKGRFAVLETKNASISSELGSVPARVTELEVERSDQARHMEEAIESLNKFSAWRKRPGPTVALGETAAYSTKPL</sequence>
<evidence type="ECO:0000313" key="1">
    <source>
        <dbReference type="EMBL" id="VFQ95405.1"/>
    </source>
</evidence>